<dbReference type="Gene3D" id="1.10.8.10">
    <property type="entry name" value="DNA helicase RuvA subunit, C-terminal domain"/>
    <property type="match status" value="1"/>
</dbReference>
<accession>A0A840A3M8</accession>
<organism evidence="2 3">
    <name type="scientific">Phenylobacterium haematophilum</name>
    <dbReference type="NCBI Taxonomy" id="98513"/>
    <lineage>
        <taxon>Bacteria</taxon>
        <taxon>Pseudomonadati</taxon>
        <taxon>Pseudomonadota</taxon>
        <taxon>Alphaproteobacteria</taxon>
        <taxon>Caulobacterales</taxon>
        <taxon>Caulobacteraceae</taxon>
        <taxon>Phenylobacterium</taxon>
    </lineage>
</organism>
<evidence type="ECO:0000313" key="2">
    <source>
        <dbReference type="EMBL" id="MBB3892988.1"/>
    </source>
</evidence>
<dbReference type="CDD" id="cd16390">
    <property type="entry name" value="ParB_N_Srx_like"/>
    <property type="match status" value="1"/>
</dbReference>
<keyword evidence="3" id="KW-1185">Reference proteome</keyword>
<dbReference type="EMBL" id="JACIDK010000006">
    <property type="protein sequence ID" value="MBB3892988.1"/>
    <property type="molecule type" value="Genomic_DNA"/>
</dbReference>
<dbReference type="Pfam" id="PF08857">
    <property type="entry name" value="ParBc_2"/>
    <property type="match status" value="1"/>
</dbReference>
<feature type="compositionally biased region" description="Basic and acidic residues" evidence="1">
    <location>
        <begin position="157"/>
        <end position="181"/>
    </location>
</feature>
<comment type="caution">
    <text evidence="2">The sequence shown here is derived from an EMBL/GenBank/DDBJ whole genome shotgun (WGS) entry which is preliminary data.</text>
</comment>
<protein>
    <recommendedName>
        <fullName evidence="4">Chromosome partitioning protein ParB</fullName>
    </recommendedName>
</protein>
<dbReference type="SUPFAM" id="SSF110849">
    <property type="entry name" value="ParB/Sulfiredoxin"/>
    <property type="match status" value="1"/>
</dbReference>
<proteinExistence type="predicted"/>
<dbReference type="InterPro" id="IPR036086">
    <property type="entry name" value="ParB/Sulfiredoxin_sf"/>
</dbReference>
<evidence type="ECO:0000313" key="3">
    <source>
        <dbReference type="Proteomes" id="UP000530564"/>
    </source>
</evidence>
<dbReference type="InterPro" id="IPR014956">
    <property type="entry name" value="ParBc_2"/>
</dbReference>
<feature type="region of interest" description="Disordered" evidence="1">
    <location>
        <begin position="142"/>
        <end position="181"/>
    </location>
</feature>
<name>A0A840A3M8_9CAUL</name>
<gene>
    <name evidence="2" type="ORF">GGQ61_003726</name>
</gene>
<dbReference type="AlphaFoldDB" id="A0A840A3M8"/>
<evidence type="ECO:0008006" key="4">
    <source>
        <dbReference type="Google" id="ProtNLM"/>
    </source>
</evidence>
<sequence>MLGPKGVAYVLDRHHSLCARQQQGEAVAAVHIVEDLQHLSPAAFWRRLDQRGWCRPYDALGQRRAFGDMPERLADLGDDPFRSLASALRRLGGYRKSSGPFSEFRWADHLRAHIAPALLERDFETAVGVALKLARRPEAASLPGAFTGAGSRTRPGVRRDPASRAARRRQDGTEITHAPTE</sequence>
<evidence type="ECO:0000256" key="1">
    <source>
        <dbReference type="SAM" id="MobiDB-lite"/>
    </source>
</evidence>
<dbReference type="Proteomes" id="UP000530564">
    <property type="component" value="Unassembled WGS sequence"/>
</dbReference>
<dbReference type="Gene3D" id="3.90.1530.10">
    <property type="entry name" value="Conserved hypothetical protein from pyrococcus furiosus pfu- 392566-001, ParB domain"/>
    <property type="match status" value="1"/>
</dbReference>
<reference evidence="2 3" key="1">
    <citation type="submission" date="2020-08" db="EMBL/GenBank/DDBJ databases">
        <title>Genomic Encyclopedia of Type Strains, Phase IV (KMG-IV): sequencing the most valuable type-strain genomes for metagenomic binning, comparative biology and taxonomic classification.</title>
        <authorList>
            <person name="Goeker M."/>
        </authorList>
    </citation>
    <scope>NUCLEOTIDE SEQUENCE [LARGE SCALE GENOMIC DNA]</scope>
    <source>
        <strain evidence="2 3">DSM 21793</strain>
    </source>
</reference>